<dbReference type="PANTHER" id="PTHR11453:SF127">
    <property type="entry name" value="SOLUTE CARRIER FAMILY 4 MEMBER 11"/>
    <property type="match status" value="1"/>
</dbReference>
<keyword evidence="6 9" id="KW-1133">Transmembrane helix</keyword>
<evidence type="ECO:0000256" key="9">
    <source>
        <dbReference type="SAM" id="Phobius"/>
    </source>
</evidence>
<feature type="transmembrane region" description="Helical" evidence="9">
    <location>
        <begin position="743"/>
        <end position="763"/>
    </location>
</feature>
<dbReference type="InterPro" id="IPR011531">
    <property type="entry name" value="HCO3_transpt-like_TM_dom"/>
</dbReference>
<gene>
    <name evidence="11" type="ORF">MBJ925_LOCUS27524</name>
</gene>
<name>A0A816VYX1_9BILA</name>
<evidence type="ECO:0000256" key="3">
    <source>
        <dbReference type="ARBA" id="ARBA00022448"/>
    </source>
</evidence>
<evidence type="ECO:0000256" key="6">
    <source>
        <dbReference type="ARBA" id="ARBA00022989"/>
    </source>
</evidence>
<dbReference type="GO" id="GO:0005452">
    <property type="term" value="F:solute:inorganic anion antiporter activity"/>
    <property type="evidence" value="ECO:0007669"/>
    <property type="project" value="InterPro"/>
</dbReference>
<protein>
    <recommendedName>
        <fullName evidence="10">Bicarbonate transporter-like transmembrane domain-containing protein</fullName>
    </recommendedName>
</protein>
<feature type="transmembrane region" description="Helical" evidence="9">
    <location>
        <begin position="540"/>
        <end position="560"/>
    </location>
</feature>
<dbReference type="PANTHER" id="PTHR11453">
    <property type="entry name" value="ANION EXCHANGE PROTEIN"/>
    <property type="match status" value="1"/>
</dbReference>
<feature type="transmembrane region" description="Helical" evidence="9">
    <location>
        <begin position="581"/>
        <end position="604"/>
    </location>
</feature>
<sequence>MHRTESSFRRHPGSGSLRRFSFRRKPTRESISEPTSTWSFNSVDHEWQLLREDGAQIQLVYNKSEHIPLKDFAAEIRGGKDIKEFILSALVLLDVQDTSVWDLLEIILRRIKHTSIRNNESSSGLSSPVLNAATTMINNTVSASAGGHRETLNIEEIKKVVFVNDRVRILAKTLQATTTTESNWTYDQSWLAIMCTSPSILKRHVAIARLKNPCNLGRNCQEARFIVFILSPMKEKGTKNFLETGRTFATIFADIELRAKLLKATTQEEFISIIDKHTDNLMEQQRTQTRNSLPDASDDINSNPDMLKVKTYYCPILYDMYMDLTRRLPHYLSDFYDIFNTHRGSQKVLSTAVFLYFACLLPSIAFGVLNSQVTNDQISVPKAVASQCLGGLFFSIFSGQPLIVVMTTAPLTIYVKDFICNYSTPACKHYDEYWKLRRTNKNVTFNFTDDTLDEPCARDSSLLYILLTLGTVWLGTFLYKFKQTPYLTSAKRELLTDYALPVSVIIMSLIGSVVFKQINLQSFSVDHEHLFVMVRLKSVTFKQIIATGFLGFSLSLLMFLDQNIAGAIVNSPANKLKKGKAFHIDLFVIAILNGWLSLFGLTWMHGALPLSPLHVKALADTEERVEQGHIQSVIVKVRETRLTVLLSHILIGMSLFMRDILKQIPMPVLDGLFLYLALTSLDGNQFFERVTLFFTEQAAYPPNHYIRQVPQRKIHLFTLLQLLQLIILCFLGFSPILYCKLVLPIWLVAMVAFRYGILPKIIAKKYLRALDQRL</sequence>
<keyword evidence="3" id="KW-0813">Transport</keyword>
<feature type="transmembrane region" description="Helical" evidence="9">
    <location>
        <begin position="716"/>
        <end position="737"/>
    </location>
</feature>
<dbReference type="Gene3D" id="1.10.287.570">
    <property type="entry name" value="Helical hairpin bin"/>
    <property type="match status" value="1"/>
</dbReference>
<dbReference type="FunFam" id="1.10.287.570:FF:000002">
    <property type="entry name" value="Solute carrier family 4 member 11"/>
    <property type="match status" value="1"/>
</dbReference>
<feature type="transmembrane region" description="Helical" evidence="9">
    <location>
        <begin position="348"/>
        <end position="369"/>
    </location>
</feature>
<feature type="domain" description="Bicarbonate transporter-like transmembrane" evidence="10">
    <location>
        <begin position="441"/>
        <end position="772"/>
    </location>
</feature>
<dbReference type="Proteomes" id="UP000663824">
    <property type="component" value="Unassembled WGS sequence"/>
</dbReference>
<feature type="transmembrane region" description="Helical" evidence="9">
    <location>
        <begin position="499"/>
        <end position="520"/>
    </location>
</feature>
<dbReference type="GO" id="GO:0006820">
    <property type="term" value="P:monoatomic anion transport"/>
    <property type="evidence" value="ECO:0007669"/>
    <property type="project" value="InterPro"/>
</dbReference>
<evidence type="ECO:0000256" key="1">
    <source>
        <dbReference type="ARBA" id="ARBA00004651"/>
    </source>
</evidence>
<evidence type="ECO:0000313" key="12">
    <source>
        <dbReference type="Proteomes" id="UP000663824"/>
    </source>
</evidence>
<evidence type="ECO:0000256" key="4">
    <source>
        <dbReference type="ARBA" id="ARBA00022475"/>
    </source>
</evidence>
<comment type="similarity">
    <text evidence="2">Belongs to the anion exchanger (TC 2.A.31) family.</text>
</comment>
<accession>A0A816VYX1</accession>
<proteinExistence type="inferred from homology"/>
<dbReference type="GO" id="GO:0016323">
    <property type="term" value="C:basolateral plasma membrane"/>
    <property type="evidence" value="ECO:0007669"/>
    <property type="project" value="TreeGrafter"/>
</dbReference>
<evidence type="ECO:0000256" key="2">
    <source>
        <dbReference type="ARBA" id="ARBA00010993"/>
    </source>
</evidence>
<evidence type="ECO:0000256" key="5">
    <source>
        <dbReference type="ARBA" id="ARBA00022692"/>
    </source>
</evidence>
<feature type="transmembrane region" description="Helical" evidence="9">
    <location>
        <begin position="461"/>
        <end position="479"/>
    </location>
</feature>
<dbReference type="EMBL" id="CAJNRE010014748">
    <property type="protein sequence ID" value="CAF2130700.1"/>
    <property type="molecule type" value="Genomic_DNA"/>
</dbReference>
<dbReference type="SUPFAM" id="SSF55804">
    <property type="entry name" value="Phoshotransferase/anion transport protein"/>
    <property type="match status" value="1"/>
</dbReference>
<comment type="subcellular location">
    <subcellularLocation>
        <location evidence="1">Cell membrane</location>
        <topology evidence="1">Multi-pass membrane protein</topology>
    </subcellularLocation>
</comment>
<reference evidence="11" key="1">
    <citation type="submission" date="2021-02" db="EMBL/GenBank/DDBJ databases">
        <authorList>
            <person name="Nowell W R."/>
        </authorList>
    </citation>
    <scope>NUCLEOTIDE SEQUENCE</scope>
</reference>
<evidence type="ECO:0000256" key="7">
    <source>
        <dbReference type="ARBA" id="ARBA00023065"/>
    </source>
</evidence>
<keyword evidence="4" id="KW-1003">Cell membrane</keyword>
<evidence type="ECO:0000256" key="8">
    <source>
        <dbReference type="ARBA" id="ARBA00023136"/>
    </source>
</evidence>
<keyword evidence="8 9" id="KW-0472">Membrane</keyword>
<dbReference type="Gene3D" id="3.40.930.10">
    <property type="entry name" value="Mannitol-specific EII, Chain A"/>
    <property type="match status" value="1"/>
</dbReference>
<evidence type="ECO:0000259" key="10">
    <source>
        <dbReference type="Pfam" id="PF00955"/>
    </source>
</evidence>
<dbReference type="GO" id="GO:0050801">
    <property type="term" value="P:monoatomic ion homeostasis"/>
    <property type="evidence" value="ECO:0007669"/>
    <property type="project" value="TreeGrafter"/>
</dbReference>
<organism evidence="11 12">
    <name type="scientific">Rotaria magnacalcarata</name>
    <dbReference type="NCBI Taxonomy" id="392030"/>
    <lineage>
        <taxon>Eukaryota</taxon>
        <taxon>Metazoa</taxon>
        <taxon>Spiralia</taxon>
        <taxon>Gnathifera</taxon>
        <taxon>Rotifera</taxon>
        <taxon>Eurotatoria</taxon>
        <taxon>Bdelloidea</taxon>
        <taxon>Philodinida</taxon>
        <taxon>Philodinidae</taxon>
        <taxon>Rotaria</taxon>
    </lineage>
</organism>
<dbReference type="InterPro" id="IPR016152">
    <property type="entry name" value="PTrfase/Anion_transptr"/>
</dbReference>
<evidence type="ECO:0000313" key="11">
    <source>
        <dbReference type="EMBL" id="CAF2130700.1"/>
    </source>
</evidence>
<comment type="caution">
    <text evidence="11">The sequence shown here is derived from an EMBL/GenBank/DDBJ whole genome shotgun (WGS) entry which is preliminary data.</text>
</comment>
<dbReference type="InterPro" id="IPR003020">
    <property type="entry name" value="HCO3_transpt_euk"/>
</dbReference>
<dbReference type="AlphaFoldDB" id="A0A816VYX1"/>
<keyword evidence="7" id="KW-0406">Ion transport</keyword>
<feature type="domain" description="Bicarbonate transporter-like transmembrane" evidence="10">
    <location>
        <begin position="319"/>
        <end position="416"/>
    </location>
</feature>
<dbReference type="Pfam" id="PF00955">
    <property type="entry name" value="HCO3_cotransp"/>
    <property type="match status" value="2"/>
</dbReference>
<keyword evidence="5 9" id="KW-0812">Transmembrane</keyword>